<dbReference type="PANTHER" id="PTHR10963:SF55">
    <property type="entry name" value="GLYCOSIDE HYDROLASE FAMILY 16 PROTEIN"/>
    <property type="match status" value="1"/>
</dbReference>
<comment type="similarity">
    <text evidence="1">Belongs to the glycosyl hydrolase 16 family.</text>
</comment>
<name>A0ABS1HHE7_9BACT</name>
<dbReference type="InterPro" id="IPR000757">
    <property type="entry name" value="Beta-glucanase-like"/>
</dbReference>
<protein>
    <submittedName>
        <fullName evidence="3">Family 16 glycosylhydrolase</fullName>
    </submittedName>
</protein>
<comment type="caution">
    <text evidence="3">The sequence shown here is derived from an EMBL/GenBank/DDBJ whole genome shotgun (WGS) entry which is preliminary data.</text>
</comment>
<dbReference type="InterPro" id="IPR013320">
    <property type="entry name" value="ConA-like_dom_sf"/>
</dbReference>
<dbReference type="Gene3D" id="2.60.120.200">
    <property type="match status" value="1"/>
</dbReference>
<dbReference type="Pfam" id="PF18962">
    <property type="entry name" value="Por_Secre_tail"/>
    <property type="match status" value="1"/>
</dbReference>
<keyword evidence="4" id="KW-1185">Reference proteome</keyword>
<dbReference type="InterPro" id="IPR026444">
    <property type="entry name" value="Secre_tail"/>
</dbReference>
<dbReference type="SUPFAM" id="SSF49785">
    <property type="entry name" value="Galactose-binding domain-like"/>
    <property type="match status" value="1"/>
</dbReference>
<dbReference type="Proteomes" id="UP000605676">
    <property type="component" value="Unassembled WGS sequence"/>
</dbReference>
<accession>A0ABS1HHE7</accession>
<evidence type="ECO:0000313" key="3">
    <source>
        <dbReference type="EMBL" id="MBK3517086.1"/>
    </source>
</evidence>
<evidence type="ECO:0000256" key="1">
    <source>
        <dbReference type="ARBA" id="ARBA00006865"/>
    </source>
</evidence>
<dbReference type="PROSITE" id="PS51762">
    <property type="entry name" value="GH16_2"/>
    <property type="match status" value="1"/>
</dbReference>
<dbReference type="NCBIfam" id="TIGR04183">
    <property type="entry name" value="Por_Secre_tail"/>
    <property type="match status" value="1"/>
</dbReference>
<evidence type="ECO:0000313" key="4">
    <source>
        <dbReference type="Proteomes" id="UP000605676"/>
    </source>
</evidence>
<proteinExistence type="inferred from homology"/>
<reference evidence="3 4" key="1">
    <citation type="submission" date="2021-01" db="EMBL/GenBank/DDBJ databases">
        <title>Carboxyliciviraga sp.nov., isolated from coastal sediments.</title>
        <authorList>
            <person name="Lu D."/>
            <person name="Zhang T."/>
        </authorList>
    </citation>
    <scope>NUCLEOTIDE SEQUENCE [LARGE SCALE GENOMIC DNA]</scope>
    <source>
        <strain evidence="3 4">N1Y132</strain>
    </source>
</reference>
<dbReference type="PANTHER" id="PTHR10963">
    <property type="entry name" value="GLYCOSYL HYDROLASE-RELATED"/>
    <property type="match status" value="1"/>
</dbReference>
<dbReference type="SUPFAM" id="SSF49899">
    <property type="entry name" value="Concanavalin A-like lectins/glucanases"/>
    <property type="match status" value="1"/>
</dbReference>
<dbReference type="EMBL" id="JAENRR010000012">
    <property type="protein sequence ID" value="MBK3517086.1"/>
    <property type="molecule type" value="Genomic_DNA"/>
</dbReference>
<dbReference type="Gene3D" id="2.60.120.260">
    <property type="entry name" value="Galactose-binding domain-like"/>
    <property type="match status" value="1"/>
</dbReference>
<dbReference type="InterPro" id="IPR050546">
    <property type="entry name" value="Glycosyl_Hydrlase_16"/>
</dbReference>
<feature type="domain" description="GH16" evidence="2">
    <location>
        <begin position="23"/>
        <end position="277"/>
    </location>
</feature>
<dbReference type="InterPro" id="IPR008979">
    <property type="entry name" value="Galactose-bd-like_sf"/>
</dbReference>
<organism evidence="3 4">
    <name type="scientific">Carboxylicivirga marina</name>
    <dbReference type="NCBI Taxonomy" id="2800988"/>
    <lineage>
        <taxon>Bacteria</taxon>
        <taxon>Pseudomonadati</taxon>
        <taxon>Bacteroidota</taxon>
        <taxon>Bacteroidia</taxon>
        <taxon>Marinilabiliales</taxon>
        <taxon>Marinilabiliaceae</taxon>
        <taxon>Carboxylicivirga</taxon>
    </lineage>
</organism>
<sequence length="501" mass="56970">MIKYFALIIFIFAQIDVGAQNFVDQNTTNSSPLISIGADYVLEFSDEFNDNTLNTDKWSKQLSSKSRAARPTIGIDDWWWKEDHVWLENGMLVLKVSKHDANTMHCGSVNTNDKYERQYGYYETRIKVAEADKGTHTAFWFQGDNMSQVDDTANDGAEIDVFESAWTDEYTKSVIHIDGYGNDHQANTKRYETPGIHSGYHTWGLWWTKDFLKIYYDGVLKVTYDDPKWLVHTPEFIWLSDGASFGLEGDEYFINRPIGTLTHAYVDYVRVWRQTEDEPSITIMDLEAEDALVSGDAYTESCNNASNQEVLNLRTNGMVSFEDIALEMAGSYNLRVSYISGNNRQAELFVNGAIVETVDFSSSGAWCYDGGHPATIDIPVDMNVSANTIQLRSTGVAGPHIDKISIIQIQQQTGIEDFNRLEEAIQVYMNGKRLVVNNNHSLQIESIELYNMSGKLIDNLQFPDTNKMEFDVKSSEPGVYLVRMKIEQYHVVKKVVVNSIY</sequence>
<evidence type="ECO:0000259" key="2">
    <source>
        <dbReference type="PROSITE" id="PS51762"/>
    </source>
</evidence>
<gene>
    <name evidence="3" type="ORF">JIV24_07005</name>
</gene>